<dbReference type="PATRIC" id="fig|1178515.4.peg.63"/>
<protein>
    <submittedName>
        <fullName evidence="2">Uncharacterized protein</fullName>
    </submittedName>
</protein>
<keyword evidence="1" id="KW-0812">Transmembrane</keyword>
<keyword evidence="1" id="KW-1133">Transmembrane helix</keyword>
<gene>
    <name evidence="2" type="ORF">SY83_00295</name>
</gene>
<dbReference type="InterPro" id="IPR035211">
    <property type="entry name" value="DUF5325"/>
</dbReference>
<name>A0A172TDF0_9BACL</name>
<dbReference type="Pfam" id="PF17259">
    <property type="entry name" value="DUF5325"/>
    <property type="match status" value="1"/>
</dbReference>
<dbReference type="KEGG" id="pswu:SY83_00295"/>
<keyword evidence="3" id="KW-1185">Reference proteome</keyword>
<reference evidence="2 3" key="1">
    <citation type="submission" date="2015-01" db="EMBL/GenBank/DDBJ databases">
        <title>Paenibacillus swuensis/DY6/whole genome sequencing.</title>
        <authorList>
            <person name="Kim M.K."/>
            <person name="Srinivasan S."/>
            <person name="Lee J.-J."/>
        </authorList>
    </citation>
    <scope>NUCLEOTIDE SEQUENCE [LARGE SCALE GENOMIC DNA]</scope>
    <source>
        <strain evidence="2 3">DY6</strain>
    </source>
</reference>
<evidence type="ECO:0000313" key="3">
    <source>
        <dbReference type="Proteomes" id="UP000076927"/>
    </source>
</evidence>
<accession>A0A172TDF0</accession>
<organism evidence="2 3">
    <name type="scientific">Paenibacillus swuensis</name>
    <dbReference type="NCBI Taxonomy" id="1178515"/>
    <lineage>
        <taxon>Bacteria</taxon>
        <taxon>Bacillati</taxon>
        <taxon>Bacillota</taxon>
        <taxon>Bacilli</taxon>
        <taxon>Bacillales</taxon>
        <taxon>Paenibacillaceae</taxon>
        <taxon>Paenibacillus</taxon>
    </lineage>
</organism>
<proteinExistence type="predicted"/>
<dbReference type="Proteomes" id="UP000076927">
    <property type="component" value="Chromosome"/>
</dbReference>
<dbReference type="EMBL" id="CP011388">
    <property type="protein sequence ID" value="ANE45075.1"/>
    <property type="molecule type" value="Genomic_DNA"/>
</dbReference>
<sequence>MSKSLSLFFAVLSTILLVGVGAALSFRNVWLVIGLIVAWVALLGYSFALKARLRRQQESEE</sequence>
<dbReference type="AlphaFoldDB" id="A0A172TDF0"/>
<dbReference type="OrthoDB" id="2628998at2"/>
<evidence type="ECO:0000256" key="1">
    <source>
        <dbReference type="SAM" id="Phobius"/>
    </source>
</evidence>
<dbReference type="RefSeq" id="WP_068603268.1">
    <property type="nucleotide sequence ID" value="NZ_CP011388.1"/>
</dbReference>
<feature type="transmembrane region" description="Helical" evidence="1">
    <location>
        <begin position="32"/>
        <end position="49"/>
    </location>
</feature>
<keyword evidence="1" id="KW-0472">Membrane</keyword>
<evidence type="ECO:0000313" key="2">
    <source>
        <dbReference type="EMBL" id="ANE45075.1"/>
    </source>
</evidence>